<sequence>MARRGRPRRRLNPVTTPPPVQSQTYTLLRSPVPQTSGHDFPTRLCHCCMAARATDREMAMNSHTSGKQVENEWNALFGHFKKDCPQWKNKNHGNGNGVARAYAVGVAGSKPRQQRCDGELNKLTLKNRYPLPRIDDLFDSNFKGRVKLEKNEPKVQLHQMRVKKKTSEELLQNSIWTL</sequence>
<reference evidence="2" key="1">
    <citation type="journal article" date="2022" name="Int. J. Mol. Sci.">
        <title>Draft Genome of Tanacetum Coccineum: Genomic Comparison of Closely Related Tanacetum-Family Plants.</title>
        <authorList>
            <person name="Yamashiro T."/>
            <person name="Shiraishi A."/>
            <person name="Nakayama K."/>
            <person name="Satake H."/>
        </authorList>
    </citation>
    <scope>NUCLEOTIDE SEQUENCE</scope>
</reference>
<feature type="compositionally biased region" description="Basic residues" evidence="1">
    <location>
        <begin position="1"/>
        <end position="11"/>
    </location>
</feature>
<name>A0ABQ5FVV6_9ASTR</name>
<feature type="region of interest" description="Disordered" evidence="1">
    <location>
        <begin position="1"/>
        <end position="22"/>
    </location>
</feature>
<protein>
    <submittedName>
        <fullName evidence="2">Uncharacterized protein</fullName>
    </submittedName>
</protein>
<evidence type="ECO:0000313" key="3">
    <source>
        <dbReference type="Proteomes" id="UP001151760"/>
    </source>
</evidence>
<dbReference type="Proteomes" id="UP001151760">
    <property type="component" value="Unassembled WGS sequence"/>
</dbReference>
<organism evidence="2 3">
    <name type="scientific">Tanacetum coccineum</name>
    <dbReference type="NCBI Taxonomy" id="301880"/>
    <lineage>
        <taxon>Eukaryota</taxon>
        <taxon>Viridiplantae</taxon>
        <taxon>Streptophyta</taxon>
        <taxon>Embryophyta</taxon>
        <taxon>Tracheophyta</taxon>
        <taxon>Spermatophyta</taxon>
        <taxon>Magnoliopsida</taxon>
        <taxon>eudicotyledons</taxon>
        <taxon>Gunneridae</taxon>
        <taxon>Pentapetalae</taxon>
        <taxon>asterids</taxon>
        <taxon>campanulids</taxon>
        <taxon>Asterales</taxon>
        <taxon>Asteraceae</taxon>
        <taxon>Asteroideae</taxon>
        <taxon>Anthemideae</taxon>
        <taxon>Anthemidinae</taxon>
        <taxon>Tanacetum</taxon>
    </lineage>
</organism>
<comment type="caution">
    <text evidence="2">The sequence shown here is derived from an EMBL/GenBank/DDBJ whole genome shotgun (WGS) entry which is preliminary data.</text>
</comment>
<proteinExistence type="predicted"/>
<evidence type="ECO:0000256" key="1">
    <source>
        <dbReference type="SAM" id="MobiDB-lite"/>
    </source>
</evidence>
<dbReference type="EMBL" id="BQNB010017813">
    <property type="protein sequence ID" value="GJT67496.1"/>
    <property type="molecule type" value="Genomic_DNA"/>
</dbReference>
<gene>
    <name evidence="2" type="ORF">Tco_1018976</name>
</gene>
<evidence type="ECO:0000313" key="2">
    <source>
        <dbReference type="EMBL" id="GJT67496.1"/>
    </source>
</evidence>
<keyword evidence="3" id="KW-1185">Reference proteome</keyword>
<accession>A0ABQ5FVV6</accession>
<reference evidence="2" key="2">
    <citation type="submission" date="2022-01" db="EMBL/GenBank/DDBJ databases">
        <authorList>
            <person name="Yamashiro T."/>
            <person name="Shiraishi A."/>
            <person name="Satake H."/>
            <person name="Nakayama K."/>
        </authorList>
    </citation>
    <scope>NUCLEOTIDE SEQUENCE</scope>
</reference>